<dbReference type="RefSeq" id="WP_378048957.1">
    <property type="nucleotide sequence ID" value="NZ_JBHMDN010000019.1"/>
</dbReference>
<dbReference type="Pfam" id="PF01041">
    <property type="entry name" value="DegT_DnrJ_EryC1"/>
    <property type="match status" value="1"/>
</dbReference>
<dbReference type="InterPro" id="IPR015424">
    <property type="entry name" value="PyrdxlP-dep_Trfase"/>
</dbReference>
<gene>
    <name evidence="2" type="ORF">ACFQMJ_32580</name>
</gene>
<reference evidence="3" key="1">
    <citation type="journal article" date="2019" name="Int. J. Syst. Evol. Microbiol.">
        <title>The Global Catalogue of Microorganisms (GCM) 10K type strain sequencing project: providing services to taxonomists for standard genome sequencing and annotation.</title>
        <authorList>
            <consortium name="The Broad Institute Genomics Platform"/>
            <consortium name="The Broad Institute Genome Sequencing Center for Infectious Disease"/>
            <person name="Wu L."/>
            <person name="Ma J."/>
        </authorList>
    </citation>
    <scope>NUCLEOTIDE SEQUENCE [LARGE SCALE GENOMIC DNA]</scope>
    <source>
        <strain evidence="3">KCTC 12907</strain>
    </source>
</reference>
<dbReference type="Proteomes" id="UP001596378">
    <property type="component" value="Unassembled WGS sequence"/>
</dbReference>
<comment type="caution">
    <text evidence="2">The sequence shown here is derived from an EMBL/GenBank/DDBJ whole genome shotgun (WGS) entry which is preliminary data.</text>
</comment>
<sequence>MSKQHLAGTIVDMLDRAFPRRGRMLALHEPRFSGNEWDYVKECIDTGWVSSAGAFVDRFERELAEYTGAGYAVSVVNGTAALHMSLLLAGVKEGDEVLIPSLTFVATANAVSYCGAIPHFVDVTETTLGMDGTELERYLYDIVQFDAKGDVRNRVTGNRIKAVVPMHTFGHPVDLEALVELCDKYRLVLIEDAAESLGSIYKGKHTGIFGKIGAISFNGNKIVTTGGGGAIVTNDAELARKAKHLTTTAKLPHRWEFHHDQIGFNYRMPNLNAALGCAQLERLNETIADKRIVTERYKELIQGIEGVRLMEEPEYCRSNYWLNAIILDKPNVKLRDQILVQTNKAGFQTRPIWTPMHRLPMFGHHPRMTLTVTERLEHSVINIPSSQGLMYL</sequence>
<dbReference type="Gene3D" id="3.90.1150.10">
    <property type="entry name" value="Aspartate Aminotransferase, domain 1"/>
    <property type="match status" value="1"/>
</dbReference>
<dbReference type="Gene3D" id="3.40.640.10">
    <property type="entry name" value="Type I PLP-dependent aspartate aminotransferase-like (Major domain)"/>
    <property type="match status" value="1"/>
</dbReference>
<proteinExistence type="inferred from homology"/>
<organism evidence="2 3">
    <name type="scientific">Cohnella cellulosilytica</name>
    <dbReference type="NCBI Taxonomy" id="986710"/>
    <lineage>
        <taxon>Bacteria</taxon>
        <taxon>Bacillati</taxon>
        <taxon>Bacillota</taxon>
        <taxon>Bacilli</taxon>
        <taxon>Bacillales</taxon>
        <taxon>Paenibacillaceae</taxon>
        <taxon>Cohnella</taxon>
    </lineage>
</organism>
<keyword evidence="2" id="KW-0808">Transferase</keyword>
<dbReference type="InterPro" id="IPR015421">
    <property type="entry name" value="PyrdxlP-dep_Trfase_major"/>
</dbReference>
<keyword evidence="2" id="KW-0032">Aminotransferase</keyword>
<dbReference type="SUPFAM" id="SSF53383">
    <property type="entry name" value="PLP-dependent transferases"/>
    <property type="match status" value="1"/>
</dbReference>
<evidence type="ECO:0000313" key="3">
    <source>
        <dbReference type="Proteomes" id="UP001596378"/>
    </source>
</evidence>
<comment type="similarity">
    <text evidence="1">Belongs to the DegT/DnrJ/EryC1 family.</text>
</comment>
<dbReference type="PIRSF" id="PIRSF000390">
    <property type="entry name" value="PLP_StrS"/>
    <property type="match status" value="1"/>
</dbReference>
<dbReference type="CDD" id="cd00616">
    <property type="entry name" value="AHBA_syn"/>
    <property type="match status" value="1"/>
</dbReference>
<dbReference type="InterPro" id="IPR026385">
    <property type="entry name" value="LegC-like"/>
</dbReference>
<protein>
    <submittedName>
        <fullName evidence="2">LegC family aminotransferase</fullName>
    </submittedName>
</protein>
<keyword evidence="3" id="KW-1185">Reference proteome</keyword>
<accession>A0ABW2FMD5</accession>
<evidence type="ECO:0000313" key="2">
    <source>
        <dbReference type="EMBL" id="MFC7153285.1"/>
    </source>
</evidence>
<dbReference type="PANTHER" id="PTHR30244:SF30">
    <property type="entry name" value="BLR5990 PROTEIN"/>
    <property type="match status" value="1"/>
</dbReference>
<keyword evidence="1" id="KW-0663">Pyridoxal phosphate</keyword>
<name>A0ABW2FMD5_9BACL</name>
<dbReference type="EMBL" id="JBHTAI010000032">
    <property type="protein sequence ID" value="MFC7153285.1"/>
    <property type="molecule type" value="Genomic_DNA"/>
</dbReference>
<evidence type="ECO:0000256" key="1">
    <source>
        <dbReference type="RuleBase" id="RU004508"/>
    </source>
</evidence>
<dbReference type="InterPro" id="IPR015422">
    <property type="entry name" value="PyrdxlP-dep_Trfase_small"/>
</dbReference>
<dbReference type="InterPro" id="IPR000653">
    <property type="entry name" value="DegT/StrS_aminotransferase"/>
</dbReference>
<dbReference type="GO" id="GO:0008483">
    <property type="term" value="F:transaminase activity"/>
    <property type="evidence" value="ECO:0007669"/>
    <property type="project" value="UniProtKB-KW"/>
</dbReference>
<dbReference type="NCBIfam" id="TIGR04181">
    <property type="entry name" value="NHT_00031"/>
    <property type="match status" value="1"/>
</dbReference>
<dbReference type="PANTHER" id="PTHR30244">
    <property type="entry name" value="TRANSAMINASE"/>
    <property type="match status" value="1"/>
</dbReference>